<dbReference type="AlphaFoldDB" id="A0A0B7AYA6"/>
<feature type="non-terminal residue" evidence="1">
    <location>
        <position position="1"/>
    </location>
</feature>
<gene>
    <name evidence="1" type="primary">ORF151257</name>
</gene>
<sequence>SSVWLCGGNRANTTPNLEFKTTGVTAYQSIESSSPLEFEKLRQPTLSKLIARRYMT</sequence>
<protein>
    <submittedName>
        <fullName evidence="1">Uncharacterized protein</fullName>
    </submittedName>
</protein>
<proteinExistence type="predicted"/>
<evidence type="ECO:0000313" key="1">
    <source>
        <dbReference type="EMBL" id="CEK85984.1"/>
    </source>
</evidence>
<organism evidence="1">
    <name type="scientific">Arion vulgaris</name>
    <dbReference type="NCBI Taxonomy" id="1028688"/>
    <lineage>
        <taxon>Eukaryota</taxon>
        <taxon>Metazoa</taxon>
        <taxon>Spiralia</taxon>
        <taxon>Lophotrochozoa</taxon>
        <taxon>Mollusca</taxon>
        <taxon>Gastropoda</taxon>
        <taxon>Heterobranchia</taxon>
        <taxon>Euthyneura</taxon>
        <taxon>Panpulmonata</taxon>
        <taxon>Eupulmonata</taxon>
        <taxon>Stylommatophora</taxon>
        <taxon>Helicina</taxon>
        <taxon>Arionoidea</taxon>
        <taxon>Arionidae</taxon>
        <taxon>Arion</taxon>
    </lineage>
</organism>
<reference evidence="1" key="1">
    <citation type="submission" date="2014-12" db="EMBL/GenBank/DDBJ databases">
        <title>Insight into the proteome of Arion vulgaris.</title>
        <authorList>
            <person name="Aradska J."/>
            <person name="Bulat T."/>
            <person name="Smidak R."/>
            <person name="Sarate P."/>
            <person name="Gangsoo J."/>
            <person name="Sialana F."/>
            <person name="Bilban M."/>
            <person name="Lubec G."/>
        </authorList>
    </citation>
    <scope>NUCLEOTIDE SEQUENCE</scope>
    <source>
        <tissue evidence="1">Skin</tissue>
    </source>
</reference>
<accession>A0A0B7AYA6</accession>
<name>A0A0B7AYA6_9EUPU</name>
<dbReference type="EMBL" id="HACG01039119">
    <property type="protein sequence ID" value="CEK85984.1"/>
    <property type="molecule type" value="Transcribed_RNA"/>
</dbReference>